<protein>
    <submittedName>
        <fullName evidence="1">Uncharacterized protein</fullName>
    </submittedName>
</protein>
<organism evidence="1 2">
    <name type="scientific">Bradyrhizobium canariense</name>
    <dbReference type="NCBI Taxonomy" id="255045"/>
    <lineage>
        <taxon>Bacteria</taxon>
        <taxon>Pseudomonadati</taxon>
        <taxon>Pseudomonadota</taxon>
        <taxon>Alphaproteobacteria</taxon>
        <taxon>Hyphomicrobiales</taxon>
        <taxon>Nitrobacteraceae</taxon>
        <taxon>Bradyrhizobium</taxon>
    </lineage>
</organism>
<sequence>MAVLRRHLYQRTEGADEDRWRLVFDTDINRLFVEHEETRGDMRGAGYSTHTDEMDLAAFLGEHGQGQSELLQLLGALFDDRNSASGLNDEKRPR</sequence>
<proteinExistence type="predicted"/>
<keyword evidence="2" id="KW-1185">Reference proteome</keyword>
<name>A0A1H1VU90_9BRAD</name>
<dbReference type="Proteomes" id="UP000243904">
    <property type="component" value="Chromosome I"/>
</dbReference>
<dbReference type="RefSeq" id="WP_146688196.1">
    <property type="nucleotide sequence ID" value="NZ_LT629750.1"/>
</dbReference>
<evidence type="ECO:0000313" key="1">
    <source>
        <dbReference type="EMBL" id="SDS88313.1"/>
    </source>
</evidence>
<gene>
    <name evidence="1" type="ORF">SAMN05444158_3555</name>
</gene>
<dbReference type="AlphaFoldDB" id="A0A1H1VU90"/>
<reference evidence="2" key="1">
    <citation type="submission" date="2016-10" db="EMBL/GenBank/DDBJ databases">
        <authorList>
            <person name="Varghese N."/>
            <person name="Submissions S."/>
        </authorList>
    </citation>
    <scope>NUCLEOTIDE SEQUENCE [LARGE SCALE GENOMIC DNA]</scope>
    <source>
        <strain evidence="2">GAS369</strain>
    </source>
</reference>
<dbReference type="EMBL" id="LT629750">
    <property type="protein sequence ID" value="SDS88313.1"/>
    <property type="molecule type" value="Genomic_DNA"/>
</dbReference>
<accession>A0A1H1VU90</accession>
<evidence type="ECO:0000313" key="2">
    <source>
        <dbReference type="Proteomes" id="UP000243904"/>
    </source>
</evidence>